<evidence type="ECO:0000256" key="2">
    <source>
        <dbReference type="ARBA" id="ARBA00022801"/>
    </source>
</evidence>
<gene>
    <name evidence="5" type="ORF">BCF46_3803</name>
</gene>
<keyword evidence="2 3" id="KW-0378">Hydrolase</keyword>
<dbReference type="GO" id="GO:0052816">
    <property type="term" value="F:long-chain fatty acyl-CoA hydrolase activity"/>
    <property type="evidence" value="ECO:0007669"/>
    <property type="project" value="TreeGrafter"/>
</dbReference>
<proteinExistence type="inferred from homology"/>
<sequence length="132" mass="14297">MTKTTPQTAPEGDLTLQTVAFPKDTNSGGDIFGGWVISQMDIAAGTTAQQRAKGRVATVAIEAMRFHAPILVGDLVSVYTQVVKTGRTSLTMHVETWVRRQRTAELELVTEGDFTFVAIQDSGVKRPLPPPN</sequence>
<dbReference type="GO" id="GO:0006637">
    <property type="term" value="P:acyl-CoA metabolic process"/>
    <property type="evidence" value="ECO:0007669"/>
    <property type="project" value="TreeGrafter"/>
</dbReference>
<evidence type="ECO:0000313" key="6">
    <source>
        <dbReference type="Proteomes" id="UP000269157"/>
    </source>
</evidence>
<comment type="caution">
    <text evidence="5">The sequence shown here is derived from an EMBL/GenBank/DDBJ whole genome shotgun (WGS) entry which is preliminary data.</text>
</comment>
<dbReference type="OrthoDB" id="9801856at2"/>
<dbReference type="InterPro" id="IPR006683">
    <property type="entry name" value="Thioestr_dom"/>
</dbReference>
<feature type="domain" description="HotDog ACOT-type" evidence="4">
    <location>
        <begin position="10"/>
        <end position="122"/>
    </location>
</feature>
<organism evidence="5 6">
    <name type="scientific">Litoreibacter meonggei</name>
    <dbReference type="NCBI Taxonomy" id="1049199"/>
    <lineage>
        <taxon>Bacteria</taxon>
        <taxon>Pseudomonadati</taxon>
        <taxon>Pseudomonadota</taxon>
        <taxon>Alphaproteobacteria</taxon>
        <taxon>Rhodobacterales</taxon>
        <taxon>Roseobacteraceae</taxon>
        <taxon>Litoreibacter</taxon>
    </lineage>
</organism>
<dbReference type="SUPFAM" id="SSF54637">
    <property type="entry name" value="Thioesterase/thiol ester dehydrase-isomerase"/>
    <property type="match status" value="1"/>
</dbReference>
<evidence type="ECO:0000259" key="4">
    <source>
        <dbReference type="PROSITE" id="PS51770"/>
    </source>
</evidence>
<dbReference type="PANTHER" id="PTHR11049">
    <property type="entry name" value="ACYL COENZYME A THIOESTER HYDROLASE"/>
    <property type="match status" value="1"/>
</dbReference>
<reference evidence="5 6" key="1">
    <citation type="submission" date="2018-10" db="EMBL/GenBank/DDBJ databases">
        <title>Genomic Encyclopedia of Archaeal and Bacterial Type Strains, Phase II (KMG-II): from individual species to whole genera.</title>
        <authorList>
            <person name="Goeker M."/>
        </authorList>
    </citation>
    <scope>NUCLEOTIDE SEQUENCE [LARGE SCALE GENOMIC DNA]</scope>
    <source>
        <strain evidence="5 6">DSM 29466</strain>
    </source>
</reference>
<dbReference type="Proteomes" id="UP000269157">
    <property type="component" value="Unassembled WGS sequence"/>
</dbReference>
<dbReference type="Pfam" id="PF03061">
    <property type="entry name" value="4HBT"/>
    <property type="match status" value="1"/>
</dbReference>
<name>A0A497V752_9RHOB</name>
<protein>
    <submittedName>
        <fullName evidence="5">(3S)-malyl-CoA thioesterase</fullName>
    </submittedName>
</protein>
<accession>A0A497V752</accession>
<dbReference type="InterPro" id="IPR029069">
    <property type="entry name" value="HotDog_dom_sf"/>
</dbReference>
<dbReference type="PROSITE" id="PS51770">
    <property type="entry name" value="HOTDOG_ACOT"/>
    <property type="match status" value="1"/>
</dbReference>
<dbReference type="InterPro" id="IPR033120">
    <property type="entry name" value="HOTDOG_ACOT"/>
</dbReference>
<dbReference type="InterPro" id="IPR040170">
    <property type="entry name" value="Cytosol_ACT"/>
</dbReference>
<dbReference type="Gene3D" id="3.10.129.10">
    <property type="entry name" value="Hotdog Thioesterase"/>
    <property type="match status" value="1"/>
</dbReference>
<evidence type="ECO:0000313" key="5">
    <source>
        <dbReference type="EMBL" id="RLJ36335.1"/>
    </source>
</evidence>
<dbReference type="RefSeq" id="WP_121028124.1">
    <property type="nucleotide sequence ID" value="NZ_RCCE01000008.1"/>
</dbReference>
<keyword evidence="6" id="KW-1185">Reference proteome</keyword>
<comment type="similarity">
    <text evidence="1">Belongs to the acyl coenzyme A hydrolase family.</text>
</comment>
<dbReference type="CDD" id="cd03442">
    <property type="entry name" value="BFIT_BACH"/>
    <property type="match status" value="1"/>
</dbReference>
<dbReference type="EMBL" id="RCCE01000008">
    <property type="protein sequence ID" value="RLJ36335.1"/>
    <property type="molecule type" value="Genomic_DNA"/>
</dbReference>
<dbReference type="GO" id="GO:0005829">
    <property type="term" value="C:cytosol"/>
    <property type="evidence" value="ECO:0007669"/>
    <property type="project" value="TreeGrafter"/>
</dbReference>
<evidence type="ECO:0000256" key="1">
    <source>
        <dbReference type="ARBA" id="ARBA00010458"/>
    </source>
</evidence>
<evidence type="ECO:0000256" key="3">
    <source>
        <dbReference type="PROSITE-ProRule" id="PRU01106"/>
    </source>
</evidence>
<dbReference type="GO" id="GO:0009062">
    <property type="term" value="P:fatty acid catabolic process"/>
    <property type="evidence" value="ECO:0007669"/>
    <property type="project" value="TreeGrafter"/>
</dbReference>
<dbReference type="PANTHER" id="PTHR11049:SF5">
    <property type="entry name" value="ACYL-COA THIOESTER HYDROLASE YCIA"/>
    <property type="match status" value="1"/>
</dbReference>
<dbReference type="AlphaFoldDB" id="A0A497V752"/>